<evidence type="ECO:0000256" key="4">
    <source>
        <dbReference type="ARBA" id="ARBA00022927"/>
    </source>
</evidence>
<dbReference type="GO" id="GO:0008139">
    <property type="term" value="F:nuclear localization sequence binding"/>
    <property type="evidence" value="ECO:0007669"/>
    <property type="project" value="InterPro"/>
</dbReference>
<evidence type="ECO:0000313" key="9">
    <source>
        <dbReference type="EMBL" id="KNC49720.1"/>
    </source>
</evidence>
<evidence type="ECO:0000256" key="8">
    <source>
        <dbReference type="SAM" id="MobiDB-lite"/>
    </source>
</evidence>
<dbReference type="Proteomes" id="UP000054408">
    <property type="component" value="Unassembled WGS sequence"/>
</dbReference>
<comment type="subcellular location">
    <subcellularLocation>
        <location evidence="1">Nucleus</location>
        <location evidence="1">Nuclear pore complex</location>
    </subcellularLocation>
</comment>
<dbReference type="PANTHER" id="PTHR13437">
    <property type="entry name" value="NUCLEOPORIN P58/P45 NUCLEOPORIN-LIKE PROTEIN 1"/>
    <property type="match status" value="1"/>
</dbReference>
<dbReference type="PANTHER" id="PTHR13437:SF2">
    <property type="entry name" value="NUCLEOPORIN P58_P45"/>
    <property type="match status" value="1"/>
</dbReference>
<evidence type="ECO:0000256" key="1">
    <source>
        <dbReference type="ARBA" id="ARBA00004567"/>
    </source>
</evidence>
<protein>
    <submittedName>
        <fullName evidence="9">Uncharacterized protein</fullName>
    </submittedName>
</protein>
<reference evidence="9 10" key="1">
    <citation type="submission" date="2010-05" db="EMBL/GenBank/DDBJ databases">
        <title>The Genome Sequence of Thecamonas trahens ATCC 50062.</title>
        <authorList>
            <consortium name="The Broad Institute Genome Sequencing Platform"/>
            <person name="Russ C."/>
            <person name="Cuomo C."/>
            <person name="Shea T."/>
            <person name="Young S.K."/>
            <person name="Zeng Q."/>
            <person name="Koehrsen M."/>
            <person name="Haas B."/>
            <person name="Borodovsky M."/>
            <person name="Guigo R."/>
            <person name="Alvarado L."/>
            <person name="Berlin A."/>
            <person name="Bochicchio J."/>
            <person name="Borenstein D."/>
            <person name="Chapman S."/>
            <person name="Chen Z."/>
            <person name="Freedman E."/>
            <person name="Gellesch M."/>
            <person name="Goldberg J."/>
            <person name="Griggs A."/>
            <person name="Gujja S."/>
            <person name="Heilman E."/>
            <person name="Heiman D."/>
            <person name="Hepburn T."/>
            <person name="Howarth C."/>
            <person name="Jen D."/>
            <person name="Larson L."/>
            <person name="Mehta T."/>
            <person name="Park D."/>
            <person name="Pearson M."/>
            <person name="Roberts A."/>
            <person name="Saif S."/>
            <person name="Shenoy N."/>
            <person name="Sisk P."/>
            <person name="Stolte C."/>
            <person name="Sykes S."/>
            <person name="Thomson T."/>
            <person name="Walk T."/>
            <person name="White J."/>
            <person name="Yandava C."/>
            <person name="Burger G."/>
            <person name="Gray M.W."/>
            <person name="Holland P.W.H."/>
            <person name="King N."/>
            <person name="Lang F.B.F."/>
            <person name="Roger A.J."/>
            <person name="Ruiz-Trillo I."/>
            <person name="Lander E."/>
            <person name="Nusbaum C."/>
        </authorList>
    </citation>
    <scope>NUCLEOTIDE SEQUENCE [LARGE SCALE GENOMIC DNA]</scope>
    <source>
        <strain evidence="9 10">ATCC 50062</strain>
    </source>
</reference>
<evidence type="ECO:0000256" key="6">
    <source>
        <dbReference type="ARBA" id="ARBA00023132"/>
    </source>
</evidence>
<keyword evidence="7" id="KW-0539">Nucleus</keyword>
<feature type="compositionally biased region" description="Low complexity" evidence="8">
    <location>
        <begin position="513"/>
        <end position="540"/>
    </location>
</feature>
<dbReference type="AlphaFoldDB" id="A0A0L0DBV8"/>
<accession>A0A0L0DBV8</accession>
<dbReference type="InterPro" id="IPR024882">
    <property type="entry name" value="NUP58/p45/49"/>
</dbReference>
<dbReference type="GO" id="GO:0051028">
    <property type="term" value="P:mRNA transport"/>
    <property type="evidence" value="ECO:0007669"/>
    <property type="project" value="UniProtKB-KW"/>
</dbReference>
<gene>
    <name evidence="9" type="ORF">AMSG_05987</name>
</gene>
<keyword evidence="4" id="KW-0653">Protein transport</keyword>
<dbReference type="EMBL" id="GL349457">
    <property type="protein sequence ID" value="KNC49720.1"/>
    <property type="molecule type" value="Genomic_DNA"/>
</dbReference>
<feature type="compositionally biased region" description="Polar residues" evidence="8">
    <location>
        <begin position="541"/>
        <end position="550"/>
    </location>
</feature>
<dbReference type="eggNOG" id="ENOG502QRD8">
    <property type="taxonomic scope" value="Eukaryota"/>
</dbReference>
<dbReference type="GO" id="GO:0005643">
    <property type="term" value="C:nuclear pore"/>
    <property type="evidence" value="ECO:0007669"/>
    <property type="project" value="UniProtKB-SubCell"/>
</dbReference>
<evidence type="ECO:0000256" key="2">
    <source>
        <dbReference type="ARBA" id="ARBA00022448"/>
    </source>
</evidence>
<keyword evidence="5" id="KW-0811">Translocation</keyword>
<keyword evidence="6" id="KW-0906">Nuclear pore complex</keyword>
<feature type="region of interest" description="Disordered" evidence="8">
    <location>
        <begin position="475"/>
        <end position="625"/>
    </location>
</feature>
<dbReference type="OMA" id="IMRNQHE"/>
<evidence type="ECO:0000256" key="3">
    <source>
        <dbReference type="ARBA" id="ARBA00022816"/>
    </source>
</evidence>
<name>A0A0L0DBV8_THETB</name>
<keyword evidence="2" id="KW-0813">Transport</keyword>
<feature type="compositionally biased region" description="Polar residues" evidence="8">
    <location>
        <begin position="582"/>
        <end position="592"/>
    </location>
</feature>
<evidence type="ECO:0000256" key="5">
    <source>
        <dbReference type="ARBA" id="ARBA00023010"/>
    </source>
</evidence>
<dbReference type="GO" id="GO:0017056">
    <property type="term" value="F:structural constituent of nuclear pore"/>
    <property type="evidence" value="ECO:0007669"/>
    <property type="project" value="InterPro"/>
</dbReference>
<feature type="compositionally biased region" description="Polar residues" evidence="8">
    <location>
        <begin position="498"/>
        <end position="507"/>
    </location>
</feature>
<feature type="compositionally biased region" description="Low complexity" evidence="8">
    <location>
        <begin position="121"/>
        <end position="136"/>
    </location>
</feature>
<evidence type="ECO:0000313" key="10">
    <source>
        <dbReference type="Proteomes" id="UP000054408"/>
    </source>
</evidence>
<dbReference type="STRING" id="461836.A0A0L0DBV8"/>
<evidence type="ECO:0000256" key="7">
    <source>
        <dbReference type="ARBA" id="ARBA00023242"/>
    </source>
</evidence>
<organism evidence="9 10">
    <name type="scientific">Thecamonas trahens ATCC 50062</name>
    <dbReference type="NCBI Taxonomy" id="461836"/>
    <lineage>
        <taxon>Eukaryota</taxon>
        <taxon>Apusozoa</taxon>
        <taxon>Apusomonadida</taxon>
        <taxon>Apusomonadidae</taxon>
        <taxon>Thecamonas</taxon>
    </lineage>
</organism>
<dbReference type="Gene3D" id="6.10.140.1350">
    <property type="match status" value="1"/>
</dbReference>
<dbReference type="GeneID" id="25565269"/>
<keyword evidence="10" id="KW-1185">Reference proteome</keyword>
<sequence length="625" mass="63611">MGAISPGREDVVRSGFKFGANKGGGGGAKAGGFNFGAKSTAGGGNAAGGAKKAGGFNFGGSKTTAGGNATGGNAAGGAGAKAGGFNFGNKSGAAGGAAAGGAKAGGFNFGNKTTGGGGGASDNSAGSSTGNTTAPGPKYNGSTTLSKLEADDKNRLNLVKIAQAINNAKAEAAKVGMHSSKELLEIHNRTRGNSQQLVAVVAEIEQTRLAVEQLRLEVSHELKQAEYASRMTLSSAATLSGDMPAFTEAYFRRLLQSFESKMDDFRVNIRQVESHLQAAQERRRFTPQMLKEIMRNQHEFFMAVAAQVAALHEAMDTQRESYLQWCRSRQDYSNPFDEADERERRRVAEAERKLLKVIMPEREKVIHEALEKARQAAGIATGNKTSTGFGFGNKSGGGGGGFNFGNKGNAAGGNKAGGGFNFGNKGNAAGGNKAGGGFNFGNKGNAAGGNKAGGGFNFGAKKAGGGGGGFKFGTGSSSSNSNHTFSGGTSANGAARGNSHNFASNQPSGGLGNRNSNNNSNNNTFSSNANARSNAGFGNRSVSFAGQPSGFQPPARPSFRPNATGSGSGNGSARFGGDRPHTTTPVNTSSDATAGAPKKPLLAAENFGNAVPTLRLPSRGRRNNK</sequence>
<dbReference type="RefSeq" id="XP_013757511.1">
    <property type="nucleotide sequence ID" value="XM_013902057.1"/>
</dbReference>
<feature type="region of interest" description="Disordered" evidence="8">
    <location>
        <begin position="117"/>
        <end position="145"/>
    </location>
</feature>
<dbReference type="Pfam" id="PF15967">
    <property type="entry name" value="Nucleoporin_FG2"/>
    <property type="match status" value="1"/>
</dbReference>
<feature type="compositionally biased region" description="Low complexity" evidence="8">
    <location>
        <begin position="475"/>
        <end position="489"/>
    </location>
</feature>
<dbReference type="GO" id="GO:0015031">
    <property type="term" value="P:protein transport"/>
    <property type="evidence" value="ECO:0007669"/>
    <property type="project" value="UniProtKB-KW"/>
</dbReference>
<dbReference type="OrthoDB" id="2538017at2759"/>
<proteinExistence type="predicted"/>
<keyword evidence="3" id="KW-0509">mRNA transport</keyword>